<dbReference type="Gene3D" id="3.30.60.90">
    <property type="match status" value="1"/>
</dbReference>
<dbReference type="SMART" id="SM00291">
    <property type="entry name" value="ZnF_ZZ"/>
    <property type="match status" value="1"/>
</dbReference>
<dbReference type="SUPFAM" id="SSF57850">
    <property type="entry name" value="RING/U-box"/>
    <property type="match status" value="1"/>
</dbReference>
<evidence type="ECO:0000256" key="3">
    <source>
        <dbReference type="ARBA" id="ARBA00022771"/>
    </source>
</evidence>
<keyword evidence="4" id="KW-0862">Zinc</keyword>
<dbReference type="InterPro" id="IPR002110">
    <property type="entry name" value="Ankyrin_rpt"/>
</dbReference>
<keyword evidence="1" id="KW-0479">Metal-binding</keyword>
<evidence type="ECO:0000259" key="7">
    <source>
        <dbReference type="PROSITE" id="PS01357"/>
    </source>
</evidence>
<proteinExistence type="predicted"/>
<evidence type="ECO:0000256" key="2">
    <source>
        <dbReference type="ARBA" id="ARBA00022737"/>
    </source>
</evidence>
<evidence type="ECO:0000256" key="4">
    <source>
        <dbReference type="ARBA" id="ARBA00022833"/>
    </source>
</evidence>
<dbReference type="InterPro" id="IPR043145">
    <property type="entry name" value="Znf_ZZ_sf"/>
</dbReference>
<dbReference type="OrthoDB" id="3798557at2759"/>
<feature type="domain" description="ZZ-type" evidence="7">
    <location>
        <begin position="188"/>
        <end position="214"/>
    </location>
</feature>
<dbReference type="InterPro" id="IPR036770">
    <property type="entry name" value="Ankyrin_rpt-contain_sf"/>
</dbReference>
<evidence type="ECO:0000313" key="9">
    <source>
        <dbReference type="Proteomes" id="UP000800200"/>
    </source>
</evidence>
<evidence type="ECO:0000256" key="1">
    <source>
        <dbReference type="ARBA" id="ARBA00022723"/>
    </source>
</evidence>
<sequence length="250" mass="27764">MGILRSLLEQHAANVDLVDDQRRNALHFAARSGYAELFDILASKGLDCNSLDGKGDTVLYYAASSGSCKIVKRLLESCLTVSGNLWSPLHWAYRAANWDAIDLLKDIYSSEDTVETVEPPGLWTPLSIGVFHHNKQLNVSLEKVPTELSALLGSSNIAIDPGLRLVSIGDSKDATTYVEAERHGSFYCDGCLHDIYRPRFHCLVCEDLDFCFMCKPTANKVHPDHAWKIFTWEGGRSVEMDNVVELESAT</sequence>
<keyword evidence="5 6" id="KW-0040">ANK repeat</keyword>
<gene>
    <name evidence="8" type="ORF">K469DRAFT_682752</name>
</gene>
<evidence type="ECO:0000256" key="6">
    <source>
        <dbReference type="PROSITE-ProRule" id="PRU00023"/>
    </source>
</evidence>
<dbReference type="PANTHER" id="PTHR24161">
    <property type="entry name" value="ANK_REP_REGION DOMAIN-CONTAINING PROTEIN-RELATED"/>
    <property type="match status" value="1"/>
</dbReference>
<name>A0A6A6DCA2_9PEZI</name>
<keyword evidence="9" id="KW-1185">Reference proteome</keyword>
<protein>
    <submittedName>
        <fullName evidence="8">Ankyrin</fullName>
    </submittedName>
</protein>
<organism evidence="8 9">
    <name type="scientific">Zopfia rhizophila CBS 207.26</name>
    <dbReference type="NCBI Taxonomy" id="1314779"/>
    <lineage>
        <taxon>Eukaryota</taxon>
        <taxon>Fungi</taxon>
        <taxon>Dikarya</taxon>
        <taxon>Ascomycota</taxon>
        <taxon>Pezizomycotina</taxon>
        <taxon>Dothideomycetes</taxon>
        <taxon>Dothideomycetes incertae sedis</taxon>
        <taxon>Zopfiaceae</taxon>
        <taxon>Zopfia</taxon>
    </lineage>
</organism>
<dbReference type="Proteomes" id="UP000800200">
    <property type="component" value="Unassembled WGS sequence"/>
</dbReference>
<dbReference type="SUPFAM" id="SSF48403">
    <property type="entry name" value="Ankyrin repeat"/>
    <property type="match status" value="1"/>
</dbReference>
<dbReference type="PROSITE" id="PS50088">
    <property type="entry name" value="ANK_REPEAT"/>
    <property type="match status" value="1"/>
</dbReference>
<dbReference type="EMBL" id="ML994715">
    <property type="protein sequence ID" value="KAF2176088.1"/>
    <property type="molecule type" value="Genomic_DNA"/>
</dbReference>
<dbReference type="AlphaFoldDB" id="A0A6A6DCA2"/>
<reference evidence="8" key="1">
    <citation type="journal article" date="2020" name="Stud. Mycol.">
        <title>101 Dothideomycetes genomes: a test case for predicting lifestyles and emergence of pathogens.</title>
        <authorList>
            <person name="Haridas S."/>
            <person name="Albert R."/>
            <person name="Binder M."/>
            <person name="Bloem J."/>
            <person name="Labutti K."/>
            <person name="Salamov A."/>
            <person name="Andreopoulos B."/>
            <person name="Baker S."/>
            <person name="Barry K."/>
            <person name="Bills G."/>
            <person name="Bluhm B."/>
            <person name="Cannon C."/>
            <person name="Castanera R."/>
            <person name="Culley D."/>
            <person name="Daum C."/>
            <person name="Ezra D."/>
            <person name="Gonzalez J."/>
            <person name="Henrissat B."/>
            <person name="Kuo A."/>
            <person name="Liang C."/>
            <person name="Lipzen A."/>
            <person name="Lutzoni F."/>
            <person name="Magnuson J."/>
            <person name="Mondo S."/>
            <person name="Nolan M."/>
            <person name="Ohm R."/>
            <person name="Pangilinan J."/>
            <person name="Park H.-J."/>
            <person name="Ramirez L."/>
            <person name="Alfaro M."/>
            <person name="Sun H."/>
            <person name="Tritt A."/>
            <person name="Yoshinaga Y."/>
            <person name="Zwiers L.-H."/>
            <person name="Turgeon B."/>
            <person name="Goodwin S."/>
            <person name="Spatafora J."/>
            <person name="Crous P."/>
            <person name="Grigoriev I."/>
        </authorList>
    </citation>
    <scope>NUCLEOTIDE SEQUENCE</scope>
    <source>
        <strain evidence="8">CBS 207.26</strain>
    </source>
</reference>
<dbReference type="PROSITE" id="PS01357">
    <property type="entry name" value="ZF_ZZ_1"/>
    <property type="match status" value="1"/>
</dbReference>
<dbReference type="SMART" id="SM00248">
    <property type="entry name" value="ANK"/>
    <property type="match status" value="3"/>
</dbReference>
<dbReference type="PANTHER" id="PTHR24161:SF124">
    <property type="entry name" value="TRANSIENT RECEPTOR POTENTIAL CHANNEL PYREXIA"/>
    <property type="match status" value="1"/>
</dbReference>
<dbReference type="Pfam" id="PF12796">
    <property type="entry name" value="Ank_2"/>
    <property type="match status" value="1"/>
</dbReference>
<keyword evidence="3" id="KW-0863">Zinc-finger</keyword>
<accession>A0A6A6DCA2</accession>
<feature type="repeat" description="ANK" evidence="6">
    <location>
        <begin position="21"/>
        <end position="53"/>
    </location>
</feature>
<dbReference type="CDD" id="cd02249">
    <property type="entry name" value="ZZ"/>
    <property type="match status" value="1"/>
</dbReference>
<dbReference type="Gene3D" id="1.25.40.20">
    <property type="entry name" value="Ankyrin repeat-containing domain"/>
    <property type="match status" value="1"/>
</dbReference>
<dbReference type="InterPro" id="IPR000433">
    <property type="entry name" value="Znf_ZZ"/>
</dbReference>
<keyword evidence="2" id="KW-0677">Repeat</keyword>
<evidence type="ECO:0000313" key="8">
    <source>
        <dbReference type="EMBL" id="KAF2176088.1"/>
    </source>
</evidence>
<dbReference type="Pfam" id="PF00569">
    <property type="entry name" value="ZZ"/>
    <property type="match status" value="1"/>
</dbReference>
<dbReference type="PROSITE" id="PS50297">
    <property type="entry name" value="ANK_REP_REGION"/>
    <property type="match status" value="1"/>
</dbReference>
<evidence type="ECO:0000256" key="5">
    <source>
        <dbReference type="ARBA" id="ARBA00023043"/>
    </source>
</evidence>
<dbReference type="GO" id="GO:0008270">
    <property type="term" value="F:zinc ion binding"/>
    <property type="evidence" value="ECO:0007669"/>
    <property type="project" value="UniProtKB-KW"/>
</dbReference>